<reference evidence="6 8" key="2">
    <citation type="submission" date="2019-07" db="EMBL/GenBank/DDBJ databases">
        <title>Draft genome of two Muricauda strains isolated from deep sea.</title>
        <authorList>
            <person name="Sun C."/>
        </authorList>
    </citation>
    <scope>NUCLEOTIDE SEQUENCE [LARGE SCALE GENOMIC DNA]</scope>
    <source>
        <strain evidence="6 8">72</strain>
    </source>
</reference>
<proteinExistence type="inferred from homology"/>
<dbReference type="PANTHER" id="PTHR44942">
    <property type="entry name" value="METHYLTRANSF_11 DOMAIN-CONTAINING PROTEIN"/>
    <property type="match status" value="1"/>
</dbReference>
<accession>A0A3A1NNC3</accession>
<feature type="domain" description="Methyltransferase type 11" evidence="4">
    <location>
        <begin position="39"/>
        <end position="130"/>
    </location>
</feature>
<dbReference type="PANTHER" id="PTHR44942:SF4">
    <property type="entry name" value="METHYLTRANSFERASE TYPE 11 DOMAIN-CONTAINING PROTEIN"/>
    <property type="match status" value="1"/>
</dbReference>
<protein>
    <submittedName>
        <fullName evidence="5">Class I SAM-dependent methyltransferase</fullName>
    </submittedName>
</protein>
<organism evidence="5 7">
    <name type="scientific">Flagellimonas pelagia</name>
    <dbReference type="NCBI Taxonomy" id="2306998"/>
    <lineage>
        <taxon>Bacteria</taxon>
        <taxon>Pseudomonadati</taxon>
        <taxon>Bacteroidota</taxon>
        <taxon>Flavobacteriia</taxon>
        <taxon>Flavobacteriales</taxon>
        <taxon>Flavobacteriaceae</taxon>
        <taxon>Flagellimonas</taxon>
    </lineage>
</organism>
<dbReference type="SUPFAM" id="SSF53335">
    <property type="entry name" value="S-adenosyl-L-methionine-dependent methyltransferases"/>
    <property type="match status" value="1"/>
</dbReference>
<evidence type="ECO:0000256" key="1">
    <source>
        <dbReference type="ARBA" id="ARBA00008361"/>
    </source>
</evidence>
<dbReference type="CDD" id="cd02440">
    <property type="entry name" value="AdoMet_MTases"/>
    <property type="match status" value="1"/>
</dbReference>
<dbReference type="InterPro" id="IPR051052">
    <property type="entry name" value="Diverse_substrate_MTase"/>
</dbReference>
<dbReference type="InterPro" id="IPR013216">
    <property type="entry name" value="Methyltransf_11"/>
</dbReference>
<comment type="similarity">
    <text evidence="1">Belongs to the methyltransferase superfamily.</text>
</comment>
<evidence type="ECO:0000313" key="8">
    <source>
        <dbReference type="Proteomes" id="UP000321621"/>
    </source>
</evidence>
<dbReference type="EMBL" id="VNWK01000015">
    <property type="protein sequence ID" value="TXJ98019.1"/>
    <property type="molecule type" value="Genomic_DNA"/>
</dbReference>
<evidence type="ECO:0000313" key="7">
    <source>
        <dbReference type="Proteomes" id="UP000266691"/>
    </source>
</evidence>
<reference evidence="5 7" key="1">
    <citation type="submission" date="2018-08" db="EMBL/GenBank/DDBJ databases">
        <title>Proposal of Muricauda 72 sp.nov. and Muricauda NH166 sp.nov., isolated from seawater.</title>
        <authorList>
            <person name="Cheng H."/>
            <person name="Wu Y.-H."/>
            <person name="Guo L.-L."/>
            <person name="Xu X.-W."/>
        </authorList>
    </citation>
    <scope>NUCLEOTIDE SEQUENCE [LARGE SCALE GENOMIC DNA]</scope>
    <source>
        <strain evidence="5 7">72</strain>
    </source>
</reference>
<dbReference type="OrthoDB" id="9789123at2"/>
<evidence type="ECO:0000259" key="4">
    <source>
        <dbReference type="Pfam" id="PF08241"/>
    </source>
</evidence>
<gene>
    <name evidence="5" type="ORF">D2V05_06125</name>
    <name evidence="6" type="ORF">FQ017_06085</name>
</gene>
<dbReference type="Pfam" id="PF08241">
    <property type="entry name" value="Methyltransf_11"/>
    <property type="match status" value="1"/>
</dbReference>
<dbReference type="Proteomes" id="UP000266691">
    <property type="component" value="Unassembled WGS sequence"/>
</dbReference>
<dbReference type="AlphaFoldDB" id="A0A3A1NNC3"/>
<dbReference type="EMBL" id="QXFI01000015">
    <property type="protein sequence ID" value="RIV45677.1"/>
    <property type="molecule type" value="Genomic_DNA"/>
</dbReference>
<evidence type="ECO:0000256" key="3">
    <source>
        <dbReference type="ARBA" id="ARBA00022679"/>
    </source>
</evidence>
<keyword evidence="8" id="KW-1185">Reference proteome</keyword>
<sequence length="270" mass="30890">MEAKYDKIGVNYNVTRKADPLLVATFLKHLRPTLEGHYLDIGCGTGNYTIEFQKEGYQFIGIDPSHAMLEKARLKNKNIDWKKATAESIQLANSSIDGIVGCLTIHHWTDLNKAFHEICRVLKVNGRIVIFTSTPEQMKGYWLNHYFPRMLDDAIAQMPSLSQMENIVKKCGIEIIETEKYFIQPNLQDKFLYSGKHNPEYYFDDQIRNGISSFSSLANQMEVKMGLSKLRADIDNGEVFKIMESYENDEGDYLCIVGKKSIIKPSSQKV</sequence>
<dbReference type="Proteomes" id="UP000321621">
    <property type="component" value="Unassembled WGS sequence"/>
</dbReference>
<evidence type="ECO:0000256" key="2">
    <source>
        <dbReference type="ARBA" id="ARBA00022603"/>
    </source>
</evidence>
<name>A0A3A1NNC3_9FLAO</name>
<keyword evidence="2 5" id="KW-0489">Methyltransferase</keyword>
<dbReference type="InterPro" id="IPR029063">
    <property type="entry name" value="SAM-dependent_MTases_sf"/>
</dbReference>
<evidence type="ECO:0000313" key="5">
    <source>
        <dbReference type="EMBL" id="RIV45677.1"/>
    </source>
</evidence>
<dbReference type="RefSeq" id="WP_119646744.1">
    <property type="nucleotide sequence ID" value="NZ_QXFI01000015.1"/>
</dbReference>
<dbReference type="GO" id="GO:0032259">
    <property type="term" value="P:methylation"/>
    <property type="evidence" value="ECO:0007669"/>
    <property type="project" value="UniProtKB-KW"/>
</dbReference>
<dbReference type="GO" id="GO:0008757">
    <property type="term" value="F:S-adenosylmethionine-dependent methyltransferase activity"/>
    <property type="evidence" value="ECO:0007669"/>
    <property type="project" value="InterPro"/>
</dbReference>
<keyword evidence="3 5" id="KW-0808">Transferase</keyword>
<comment type="caution">
    <text evidence="5">The sequence shown here is derived from an EMBL/GenBank/DDBJ whole genome shotgun (WGS) entry which is preliminary data.</text>
</comment>
<evidence type="ECO:0000313" key="6">
    <source>
        <dbReference type="EMBL" id="TXJ98019.1"/>
    </source>
</evidence>
<dbReference type="Gene3D" id="3.40.50.150">
    <property type="entry name" value="Vaccinia Virus protein VP39"/>
    <property type="match status" value="1"/>
</dbReference>